<evidence type="ECO:0000256" key="1">
    <source>
        <dbReference type="SAM" id="MobiDB-lite"/>
    </source>
</evidence>
<gene>
    <name evidence="2" type="ORF">K0M31_017451</name>
</gene>
<accession>A0AA40KSG0</accession>
<comment type="caution">
    <text evidence="2">The sequence shown here is derived from an EMBL/GenBank/DDBJ whole genome shotgun (WGS) entry which is preliminary data.</text>
</comment>
<name>A0AA40KSG0_9HYME</name>
<evidence type="ECO:0000313" key="3">
    <source>
        <dbReference type="Proteomes" id="UP001177670"/>
    </source>
</evidence>
<dbReference type="EMBL" id="JAHYIQ010000006">
    <property type="protein sequence ID" value="KAK1131159.1"/>
    <property type="molecule type" value="Genomic_DNA"/>
</dbReference>
<organism evidence="2 3">
    <name type="scientific">Melipona bicolor</name>
    <dbReference type="NCBI Taxonomy" id="60889"/>
    <lineage>
        <taxon>Eukaryota</taxon>
        <taxon>Metazoa</taxon>
        <taxon>Ecdysozoa</taxon>
        <taxon>Arthropoda</taxon>
        <taxon>Hexapoda</taxon>
        <taxon>Insecta</taxon>
        <taxon>Pterygota</taxon>
        <taxon>Neoptera</taxon>
        <taxon>Endopterygota</taxon>
        <taxon>Hymenoptera</taxon>
        <taxon>Apocrita</taxon>
        <taxon>Aculeata</taxon>
        <taxon>Apoidea</taxon>
        <taxon>Anthophila</taxon>
        <taxon>Apidae</taxon>
        <taxon>Melipona</taxon>
    </lineage>
</organism>
<feature type="compositionally biased region" description="Basic and acidic residues" evidence="1">
    <location>
        <begin position="79"/>
        <end position="93"/>
    </location>
</feature>
<keyword evidence="3" id="KW-1185">Reference proteome</keyword>
<feature type="region of interest" description="Disordered" evidence="1">
    <location>
        <begin position="67"/>
        <end position="117"/>
    </location>
</feature>
<feature type="compositionally biased region" description="Basic residues" evidence="1">
    <location>
        <begin position="94"/>
        <end position="111"/>
    </location>
</feature>
<proteinExistence type="predicted"/>
<evidence type="ECO:0000313" key="2">
    <source>
        <dbReference type="EMBL" id="KAK1131159.1"/>
    </source>
</evidence>
<sequence length="146" mass="17023">SRVHANVKFSCQRIPTRKFSIIELSWRRRTELSRRVPSRAKIKEGKNKKKKGRMICRKELKVSRAREGKVRTVVSNGRKSGDEAVRGVKEKGRARNNRGIRTPRGRKKLPKPRGNYITTAREKDVKPFNNRKMQRLEQIPLLLLSP</sequence>
<protein>
    <submittedName>
        <fullName evidence="2">Uncharacterized protein</fullName>
    </submittedName>
</protein>
<feature type="non-terminal residue" evidence="2">
    <location>
        <position position="1"/>
    </location>
</feature>
<reference evidence="2" key="1">
    <citation type="submission" date="2021-10" db="EMBL/GenBank/DDBJ databases">
        <title>Melipona bicolor Genome sequencing and assembly.</title>
        <authorList>
            <person name="Araujo N.S."/>
            <person name="Arias M.C."/>
        </authorList>
    </citation>
    <scope>NUCLEOTIDE SEQUENCE</scope>
    <source>
        <strain evidence="2">USP_2M_L1-L4_2017</strain>
        <tissue evidence="2">Whole body</tissue>
    </source>
</reference>
<dbReference type="AlphaFoldDB" id="A0AA40KSG0"/>
<dbReference type="Proteomes" id="UP001177670">
    <property type="component" value="Unassembled WGS sequence"/>
</dbReference>